<evidence type="ECO:0000313" key="4">
    <source>
        <dbReference type="EMBL" id="RIJ20495.1"/>
    </source>
</evidence>
<dbReference type="GO" id="GO:0071949">
    <property type="term" value="F:FAD binding"/>
    <property type="evidence" value="ECO:0007669"/>
    <property type="project" value="InterPro"/>
</dbReference>
<dbReference type="SMART" id="SM01092">
    <property type="entry name" value="CO_deh_flav_C"/>
    <property type="match status" value="1"/>
</dbReference>
<comment type="caution">
    <text evidence="4">The sequence shown here is derived from an EMBL/GenBank/DDBJ whole genome shotgun (WGS) entry which is preliminary data.</text>
</comment>
<dbReference type="InterPro" id="IPR051312">
    <property type="entry name" value="Diverse_Substr_Oxidored"/>
</dbReference>
<accession>A0A399QQN9</accession>
<dbReference type="OrthoDB" id="9814706at2"/>
<dbReference type="PANTHER" id="PTHR42659:SF9">
    <property type="entry name" value="XANTHINE DEHYDROGENASE FAD-BINDING SUBUNIT XDHB-RELATED"/>
    <property type="match status" value="1"/>
</dbReference>
<reference evidence="4 5" key="1">
    <citation type="submission" date="2018-08" db="EMBL/GenBank/DDBJ databases">
        <title>Henriciella mobilis sp. nov., isolated from seawater.</title>
        <authorList>
            <person name="Cheng H."/>
            <person name="Wu Y.-H."/>
            <person name="Xu X.-W."/>
            <person name="Guo L.-L."/>
        </authorList>
    </citation>
    <scope>NUCLEOTIDE SEQUENCE [LARGE SCALE GENOMIC DNA]</scope>
    <source>
        <strain evidence="4 5">CCUG66934</strain>
    </source>
</reference>
<dbReference type="PANTHER" id="PTHR42659">
    <property type="entry name" value="XANTHINE DEHYDROGENASE SUBUNIT C-RELATED"/>
    <property type="match status" value="1"/>
</dbReference>
<evidence type="ECO:0000256" key="1">
    <source>
        <dbReference type="ARBA" id="ARBA00022630"/>
    </source>
</evidence>
<organism evidence="4 5">
    <name type="scientific">Henriciella barbarensis</name>
    <dbReference type="NCBI Taxonomy" id="86342"/>
    <lineage>
        <taxon>Bacteria</taxon>
        <taxon>Pseudomonadati</taxon>
        <taxon>Pseudomonadota</taxon>
        <taxon>Alphaproteobacteria</taxon>
        <taxon>Hyphomonadales</taxon>
        <taxon>Hyphomonadaceae</taxon>
        <taxon>Henriciella</taxon>
    </lineage>
</organism>
<dbReference type="InterPro" id="IPR016169">
    <property type="entry name" value="FAD-bd_PCMH_sub2"/>
</dbReference>
<dbReference type="PROSITE" id="PS51387">
    <property type="entry name" value="FAD_PCMH"/>
    <property type="match status" value="1"/>
</dbReference>
<dbReference type="InterPro" id="IPR016166">
    <property type="entry name" value="FAD-bd_PCMH"/>
</dbReference>
<gene>
    <name evidence="4" type="ORF">D1224_15375</name>
</gene>
<evidence type="ECO:0000259" key="3">
    <source>
        <dbReference type="PROSITE" id="PS51387"/>
    </source>
</evidence>
<dbReference type="SUPFAM" id="SSF56176">
    <property type="entry name" value="FAD-binding/transporter-associated domain-like"/>
    <property type="match status" value="1"/>
</dbReference>
<dbReference type="EMBL" id="QWGB01000014">
    <property type="protein sequence ID" value="RIJ20495.1"/>
    <property type="molecule type" value="Genomic_DNA"/>
</dbReference>
<dbReference type="Gene3D" id="3.30.465.10">
    <property type="match status" value="1"/>
</dbReference>
<evidence type="ECO:0000256" key="2">
    <source>
        <dbReference type="ARBA" id="ARBA00022827"/>
    </source>
</evidence>
<dbReference type="InterPro" id="IPR036683">
    <property type="entry name" value="CO_DH_flav_C_dom_sf"/>
</dbReference>
<protein>
    <submittedName>
        <fullName evidence="4">Xanthine dehydrogenase family protein subunit M</fullName>
    </submittedName>
</protein>
<dbReference type="Pfam" id="PF00941">
    <property type="entry name" value="FAD_binding_5"/>
    <property type="match status" value="1"/>
</dbReference>
<name>A0A399QQN9_9PROT</name>
<dbReference type="InterPro" id="IPR002346">
    <property type="entry name" value="Mopterin_DH_FAD-bd"/>
</dbReference>
<proteinExistence type="predicted"/>
<feature type="domain" description="FAD-binding PCMH-type" evidence="3">
    <location>
        <begin position="1"/>
        <end position="222"/>
    </location>
</feature>
<dbReference type="InterPro" id="IPR016167">
    <property type="entry name" value="FAD-bd_PCMH_sub1"/>
</dbReference>
<dbReference type="Gene3D" id="3.30.390.50">
    <property type="entry name" value="CO dehydrogenase flavoprotein, C-terminal domain"/>
    <property type="match status" value="1"/>
</dbReference>
<dbReference type="Gene3D" id="3.30.43.10">
    <property type="entry name" value="Uridine Diphospho-n-acetylenolpyruvylglucosamine Reductase, domain 2"/>
    <property type="match status" value="1"/>
</dbReference>
<sequence>MKSFEYQRPETVAEAIKAASKPGASFYAGGTNLLDLMKAGVRTPDSLVDITRLDGLKRIEPQKDGSLRIGALVRNSDLARNADIVSDYPAIAEALLSGASGQLRNSATVGGNLMQQPRCAYFYDPNSACNLHEVGEGCDALEGENGKHAVLGWTKTCIAVHPSDFCVPLAALGARVVVDGADGAREISIDDFYSLPGSVQPPGSALKKGEIITEIILPSDAKRFAPWARYIKLRDRTSFAFAIVSAAAMLHVGDGRIKDARIALGGVAAKPWRAREAEDALNGAEANEASFRKAADAALAGARPSGDNAHKIELAKRILVRALKAAADGTPPKMPDLPGSVFAVGKEAR</sequence>
<keyword evidence="1" id="KW-0285">Flavoprotein</keyword>
<dbReference type="Proteomes" id="UP000265431">
    <property type="component" value="Unassembled WGS sequence"/>
</dbReference>
<keyword evidence="5" id="KW-1185">Reference proteome</keyword>
<keyword evidence="2" id="KW-0274">FAD</keyword>
<dbReference type="AlphaFoldDB" id="A0A399QQN9"/>
<dbReference type="InterPro" id="IPR005107">
    <property type="entry name" value="CO_DH_flav_C"/>
</dbReference>
<evidence type="ECO:0000313" key="5">
    <source>
        <dbReference type="Proteomes" id="UP000265431"/>
    </source>
</evidence>
<dbReference type="InterPro" id="IPR036318">
    <property type="entry name" value="FAD-bd_PCMH-like_sf"/>
</dbReference>
<dbReference type="Pfam" id="PF03450">
    <property type="entry name" value="CO_deh_flav_C"/>
    <property type="match status" value="1"/>
</dbReference>
<dbReference type="SUPFAM" id="SSF55447">
    <property type="entry name" value="CO dehydrogenase flavoprotein C-terminal domain-like"/>
    <property type="match status" value="1"/>
</dbReference>
<dbReference type="RefSeq" id="WP_119380811.1">
    <property type="nucleotide sequence ID" value="NZ_QWGB01000014.1"/>
</dbReference>
<dbReference type="GO" id="GO:0016491">
    <property type="term" value="F:oxidoreductase activity"/>
    <property type="evidence" value="ECO:0007669"/>
    <property type="project" value="InterPro"/>
</dbReference>